<dbReference type="Pfam" id="PF14528">
    <property type="entry name" value="LAGLIDADG_3"/>
    <property type="match status" value="2"/>
</dbReference>
<dbReference type="InterPro" id="IPR004860">
    <property type="entry name" value="LAGLIDADG_dom"/>
</dbReference>
<dbReference type="GO" id="GO:0004519">
    <property type="term" value="F:endonuclease activity"/>
    <property type="evidence" value="ECO:0007669"/>
    <property type="project" value="InterPro"/>
</dbReference>
<reference evidence="2 3" key="1">
    <citation type="journal article" date="2016" name="Nat. Commun.">
        <title>Thousands of microbial genomes shed light on interconnected biogeochemical processes in an aquifer system.</title>
        <authorList>
            <person name="Anantharaman K."/>
            <person name="Brown C.T."/>
            <person name="Hug L.A."/>
            <person name="Sharon I."/>
            <person name="Castelle C.J."/>
            <person name="Probst A.J."/>
            <person name="Thomas B.C."/>
            <person name="Singh A."/>
            <person name="Wilkins M.J."/>
            <person name="Karaoz U."/>
            <person name="Brodie E.L."/>
            <person name="Williams K.H."/>
            <person name="Hubbard S.S."/>
            <person name="Banfield J.F."/>
        </authorList>
    </citation>
    <scope>NUCLEOTIDE SEQUENCE [LARGE SCALE GENOMIC DNA]</scope>
</reference>
<gene>
    <name evidence="2" type="ORF">A3D26_02600</name>
</gene>
<dbReference type="SUPFAM" id="SSF55608">
    <property type="entry name" value="Homing endonucleases"/>
    <property type="match status" value="2"/>
</dbReference>
<sequence>MEWCANLAYAIGLIAADGCLSNDGRHIELTSKDKEQIQTFSRALGLKNSIGLKKSGYNLLGNYFRIQFGNVKFYRFLLEIGLFPNKSKTLGPLKIPPLYFADFLRGYLDGDGNISVAKHPQSRLPQLRVRFSSASLLYLEWLRSCVKKSFDLKGGFIDNGISKSRAYYLVFSKADSVKLLRGMYYRGVDTYLSRKYNVALGFFSGEW</sequence>
<evidence type="ECO:0000313" key="3">
    <source>
        <dbReference type="Proteomes" id="UP000178319"/>
    </source>
</evidence>
<evidence type="ECO:0000313" key="2">
    <source>
        <dbReference type="EMBL" id="OGY11371.1"/>
    </source>
</evidence>
<dbReference type="AlphaFoldDB" id="A0A1G1V7W5"/>
<dbReference type="Gene3D" id="3.10.28.10">
    <property type="entry name" value="Homing endonucleases"/>
    <property type="match status" value="1"/>
</dbReference>
<evidence type="ECO:0000259" key="1">
    <source>
        <dbReference type="Pfam" id="PF14528"/>
    </source>
</evidence>
<accession>A0A1G1V7W5</accession>
<dbReference type="EMBL" id="MHBZ01000019">
    <property type="protein sequence ID" value="OGY11371.1"/>
    <property type="molecule type" value="Genomic_DNA"/>
</dbReference>
<comment type="caution">
    <text evidence="2">The sequence shown here is derived from an EMBL/GenBank/DDBJ whole genome shotgun (WGS) entry which is preliminary data.</text>
</comment>
<feature type="domain" description="Homing endonuclease LAGLIDADG" evidence="1">
    <location>
        <begin position="102"/>
        <end position="173"/>
    </location>
</feature>
<proteinExistence type="predicted"/>
<dbReference type="Proteomes" id="UP000178319">
    <property type="component" value="Unassembled WGS sequence"/>
</dbReference>
<protein>
    <recommendedName>
        <fullName evidence="1">Homing endonuclease LAGLIDADG domain-containing protein</fullName>
    </recommendedName>
</protein>
<dbReference type="InterPro" id="IPR027434">
    <property type="entry name" value="Homing_endonucl"/>
</dbReference>
<feature type="domain" description="Homing endonuclease LAGLIDADG" evidence="1">
    <location>
        <begin position="7"/>
        <end position="50"/>
    </location>
</feature>
<name>A0A1G1V7W5_9BACT</name>
<dbReference type="STRING" id="1797516.A3D26_02600"/>
<organism evidence="2 3">
    <name type="scientific">Candidatus Blackburnbacteria bacterium RIFCSPHIGHO2_02_FULL_44_20</name>
    <dbReference type="NCBI Taxonomy" id="1797516"/>
    <lineage>
        <taxon>Bacteria</taxon>
        <taxon>Candidatus Blackburniibacteriota</taxon>
    </lineage>
</organism>